<evidence type="ECO:0000256" key="9">
    <source>
        <dbReference type="ARBA" id="ARBA00023268"/>
    </source>
</evidence>
<dbReference type="PANTHER" id="PTHR22993:SF9">
    <property type="entry name" value="FORMAMIDOPYRIMIDINE-DNA GLYCOSYLASE"/>
    <property type="match status" value="1"/>
</dbReference>
<dbReference type="FunFam" id="3.20.190.10:FF:000004">
    <property type="entry name" value="Putative Formamidopyrimidine-DNA glycosylase"/>
    <property type="match status" value="1"/>
</dbReference>
<dbReference type="InterPro" id="IPR012319">
    <property type="entry name" value="FPG_cat"/>
</dbReference>
<dbReference type="FunFam" id="1.10.8.50:FF:000009">
    <property type="entry name" value="Formamidopyrimidine-DNA glycosylase"/>
    <property type="match status" value="1"/>
</dbReference>
<evidence type="ECO:0000256" key="3">
    <source>
        <dbReference type="ARBA" id="ARBA00011245"/>
    </source>
</evidence>
<gene>
    <name evidence="14" type="ORF">Adt_45549</name>
</gene>
<dbReference type="Proteomes" id="UP001604336">
    <property type="component" value="Unassembled WGS sequence"/>
</dbReference>
<evidence type="ECO:0000256" key="4">
    <source>
        <dbReference type="ARBA" id="ARBA00022763"/>
    </source>
</evidence>
<keyword evidence="4" id="KW-0227">DNA damage</keyword>
<dbReference type="GO" id="GO:0006281">
    <property type="term" value="P:DNA repair"/>
    <property type="evidence" value="ECO:0007669"/>
    <property type="project" value="UniProtKB-KW"/>
</dbReference>
<dbReference type="GO" id="GO:0003677">
    <property type="term" value="F:DNA binding"/>
    <property type="evidence" value="ECO:0007669"/>
    <property type="project" value="UniProtKB-KW"/>
</dbReference>
<protein>
    <submittedName>
        <fullName evidence="14">Formamidopyrimidine-DNA glycosylase</fullName>
    </submittedName>
</protein>
<comment type="similarity">
    <text evidence="2">Belongs to the FPG family.</text>
</comment>
<evidence type="ECO:0000313" key="14">
    <source>
        <dbReference type="EMBL" id="KAL2462129.1"/>
    </source>
</evidence>
<evidence type="ECO:0000313" key="15">
    <source>
        <dbReference type="Proteomes" id="UP001604336"/>
    </source>
</evidence>
<evidence type="ECO:0000259" key="13">
    <source>
        <dbReference type="PROSITE" id="PS51068"/>
    </source>
</evidence>
<keyword evidence="7" id="KW-0234">DNA repair</keyword>
<comment type="catalytic activity">
    <reaction evidence="1">
        <text>Hydrolysis of DNA containing ring-opened 7-methylguanine residues, releasing 2,6-diamino-4-hydroxy-5-(N-methyl)formamidopyrimidine.</text>
        <dbReference type="EC" id="3.2.2.23"/>
    </reaction>
</comment>
<keyword evidence="9" id="KW-0511">Multifunctional enzyme</keyword>
<keyword evidence="15" id="KW-1185">Reference proteome</keyword>
<dbReference type="GO" id="GO:0140078">
    <property type="term" value="F:class I DNA-(apurinic or apyrimidinic site) endonuclease activity"/>
    <property type="evidence" value="ECO:0007669"/>
    <property type="project" value="UniProtKB-EC"/>
</dbReference>
<reference evidence="15" key="1">
    <citation type="submission" date="2024-07" db="EMBL/GenBank/DDBJ databases">
        <title>Two chromosome-level genome assemblies of Korean endemic species Abeliophyllum distichum and Forsythia ovata (Oleaceae).</title>
        <authorList>
            <person name="Jang H."/>
        </authorList>
    </citation>
    <scope>NUCLEOTIDE SEQUENCE [LARGE SCALE GENOMIC DNA]</scope>
</reference>
<evidence type="ECO:0000256" key="2">
    <source>
        <dbReference type="ARBA" id="ARBA00009409"/>
    </source>
</evidence>
<organism evidence="14 15">
    <name type="scientific">Abeliophyllum distichum</name>
    <dbReference type="NCBI Taxonomy" id="126358"/>
    <lineage>
        <taxon>Eukaryota</taxon>
        <taxon>Viridiplantae</taxon>
        <taxon>Streptophyta</taxon>
        <taxon>Embryophyta</taxon>
        <taxon>Tracheophyta</taxon>
        <taxon>Spermatophyta</taxon>
        <taxon>Magnoliopsida</taxon>
        <taxon>eudicotyledons</taxon>
        <taxon>Gunneridae</taxon>
        <taxon>Pentapetalae</taxon>
        <taxon>asterids</taxon>
        <taxon>lamiids</taxon>
        <taxon>Lamiales</taxon>
        <taxon>Oleaceae</taxon>
        <taxon>Forsythieae</taxon>
        <taxon>Abeliophyllum</taxon>
    </lineage>
</organism>
<dbReference type="PROSITE" id="PS51068">
    <property type="entry name" value="FPG_CAT"/>
    <property type="match status" value="1"/>
</dbReference>
<evidence type="ECO:0000256" key="11">
    <source>
        <dbReference type="ARBA" id="ARBA00044632"/>
    </source>
</evidence>
<dbReference type="CDD" id="cd08972">
    <property type="entry name" value="PF_Nei_N"/>
    <property type="match status" value="1"/>
</dbReference>
<feature type="compositionally biased region" description="Basic residues" evidence="12">
    <location>
        <begin position="308"/>
        <end position="327"/>
    </location>
</feature>
<keyword evidence="10" id="KW-0326">Glycosidase</keyword>
<dbReference type="InterPro" id="IPR049332">
    <property type="entry name" value="Fpg-like_C"/>
</dbReference>
<name>A0ABD1PGG5_9LAMI</name>
<dbReference type="Pfam" id="PF01149">
    <property type="entry name" value="Fapy_DNA_glyco"/>
    <property type="match status" value="1"/>
</dbReference>
<comment type="caution">
    <text evidence="14">The sequence shown here is derived from an EMBL/GenBank/DDBJ whole genome shotgun (WGS) entry which is preliminary data.</text>
</comment>
<dbReference type="AlphaFoldDB" id="A0ABD1PGG5"/>
<feature type="compositionally biased region" description="Basic residues" evidence="12">
    <location>
        <begin position="374"/>
        <end position="384"/>
    </location>
</feature>
<keyword evidence="5" id="KW-0378">Hydrolase</keyword>
<evidence type="ECO:0000256" key="5">
    <source>
        <dbReference type="ARBA" id="ARBA00022801"/>
    </source>
</evidence>
<dbReference type="Pfam" id="PF21218">
    <property type="entry name" value="Fpg-like_C"/>
    <property type="match status" value="1"/>
</dbReference>
<evidence type="ECO:0000256" key="6">
    <source>
        <dbReference type="ARBA" id="ARBA00023125"/>
    </source>
</evidence>
<feature type="region of interest" description="Disordered" evidence="12">
    <location>
        <begin position="281"/>
        <end position="444"/>
    </location>
</feature>
<comment type="catalytic activity">
    <reaction evidence="11">
        <text>2'-deoxyribonucleotide-(2'-deoxyribose 5'-phosphate)-2'-deoxyribonucleotide-DNA = a 3'-end 2'-deoxyribonucleotide-(2,3-dehydro-2,3-deoxyribose 5'-phosphate)-DNA + a 5'-end 5'-phospho-2'-deoxyribonucleoside-DNA + H(+)</text>
        <dbReference type="Rhea" id="RHEA:66592"/>
        <dbReference type="Rhea" id="RHEA-COMP:13180"/>
        <dbReference type="Rhea" id="RHEA-COMP:16897"/>
        <dbReference type="Rhea" id="RHEA-COMP:17067"/>
        <dbReference type="ChEBI" id="CHEBI:15378"/>
        <dbReference type="ChEBI" id="CHEBI:136412"/>
        <dbReference type="ChEBI" id="CHEBI:157695"/>
        <dbReference type="ChEBI" id="CHEBI:167181"/>
        <dbReference type="EC" id="4.2.99.18"/>
    </reaction>
</comment>
<dbReference type="PANTHER" id="PTHR22993">
    <property type="entry name" value="FORMAMIDOPYRIMIDINE-DNA GLYCOSYLASE"/>
    <property type="match status" value="1"/>
</dbReference>
<dbReference type="SUPFAM" id="SSF46946">
    <property type="entry name" value="S13-like H2TH domain"/>
    <property type="match status" value="1"/>
</dbReference>
<dbReference type="Gene3D" id="1.10.8.50">
    <property type="match status" value="1"/>
</dbReference>
<keyword evidence="8" id="KW-0456">Lyase</keyword>
<dbReference type="Gene3D" id="3.20.190.10">
    <property type="entry name" value="MutM-like, N-terminal"/>
    <property type="match status" value="1"/>
</dbReference>
<dbReference type="NCBIfam" id="TIGR00577">
    <property type="entry name" value="fpg"/>
    <property type="match status" value="1"/>
</dbReference>
<dbReference type="SMART" id="SM01232">
    <property type="entry name" value="H2TH"/>
    <property type="match status" value="1"/>
</dbReference>
<evidence type="ECO:0000256" key="10">
    <source>
        <dbReference type="ARBA" id="ARBA00023295"/>
    </source>
</evidence>
<accession>A0ABD1PGG5</accession>
<dbReference type="SMART" id="SM00898">
    <property type="entry name" value="Fapy_DNA_glyco"/>
    <property type="match status" value="1"/>
</dbReference>
<evidence type="ECO:0000256" key="1">
    <source>
        <dbReference type="ARBA" id="ARBA00001668"/>
    </source>
</evidence>
<evidence type="ECO:0000256" key="7">
    <source>
        <dbReference type="ARBA" id="ARBA00023204"/>
    </source>
</evidence>
<proteinExistence type="inferred from homology"/>
<comment type="subunit">
    <text evidence="3">Monomer.</text>
</comment>
<feature type="domain" description="Formamidopyrimidine-DNA glycosylase catalytic" evidence="13">
    <location>
        <begin position="2"/>
        <end position="129"/>
    </location>
</feature>
<dbReference type="InterPro" id="IPR020629">
    <property type="entry name" value="FPG_Glyclase"/>
</dbReference>
<keyword evidence="6" id="KW-0238">DNA-binding</keyword>
<dbReference type="InterPro" id="IPR015886">
    <property type="entry name" value="H2TH_FPG"/>
</dbReference>
<dbReference type="InterPro" id="IPR010979">
    <property type="entry name" value="Ribosomal_uS13-like_H2TH"/>
</dbReference>
<dbReference type="InterPro" id="IPR035937">
    <property type="entry name" value="FPG_N"/>
</dbReference>
<dbReference type="GO" id="GO:0008534">
    <property type="term" value="F:oxidized purine nucleobase lesion DNA N-glycosylase activity"/>
    <property type="evidence" value="ECO:0007669"/>
    <property type="project" value="UniProtKB-EC"/>
</dbReference>
<dbReference type="Pfam" id="PF06831">
    <property type="entry name" value="H2TH"/>
    <property type="match status" value="1"/>
</dbReference>
<dbReference type="EMBL" id="JBFOLK010000014">
    <property type="protein sequence ID" value="KAL2462129.1"/>
    <property type="molecule type" value="Genomic_DNA"/>
</dbReference>
<evidence type="ECO:0000256" key="8">
    <source>
        <dbReference type="ARBA" id="ARBA00023239"/>
    </source>
</evidence>
<dbReference type="SUPFAM" id="SSF81624">
    <property type="entry name" value="N-terminal domain of MutM-like DNA repair proteins"/>
    <property type="match status" value="1"/>
</dbReference>
<feature type="compositionally biased region" description="Acidic residues" evidence="12">
    <location>
        <begin position="332"/>
        <end position="344"/>
    </location>
</feature>
<sequence length="444" mass="48773">MPELPEVEAARRAIEEHCVGKKIAKSVVADDSKVIDGVSPRDFEATLAGKTIVAAHRKGKNMWVQLDSPPFPSFQFGMAGAIYIKGIAVTKYKRSAVKDTDEWPTKYSKLFVELDDGLEFSFTDKRRFAKVRLLDNPVSVPPISELGPDALLEPMTVDEFYNSLNKKKIGIKALLLDQSFISGIGNWMADEVLYQARIHPLQIASSMSKESCATLLKCINEVIEKAVEVGADSSQFPSNWIFHSREKKLGKAFVDGKKIEFITAGGRTSAYVPELQKLTGNQAAKAVGKSSNSVDESENEEATDSRKSKVPRGRKPTVKKPSSNRKSKGSDDESNNDEDDDNDDDKSLKKTRGGKNPPPRSKPKGTKENDDQKKKTKGRKTTAKRKTEETDDEDDAGNASGSGDDNDNEEDQKVMDKKRGKAGALSKGKVGSGQNGKQRKKMAK</sequence>
<evidence type="ECO:0000256" key="12">
    <source>
        <dbReference type="SAM" id="MobiDB-lite"/>
    </source>
</evidence>